<keyword evidence="8" id="KW-0233">DNA recombination</keyword>
<feature type="region of interest" description="Disordered" evidence="13">
    <location>
        <begin position="650"/>
        <end position="681"/>
    </location>
</feature>
<keyword evidence="5" id="KW-0227">DNA damage</keyword>
<feature type="compositionally biased region" description="Basic and acidic residues" evidence="13">
    <location>
        <begin position="779"/>
        <end position="788"/>
    </location>
</feature>
<evidence type="ECO:0000256" key="1">
    <source>
        <dbReference type="ARBA" id="ARBA00004123"/>
    </source>
</evidence>
<keyword evidence="6" id="KW-0378">Hydrolase</keyword>
<accession>A0A9P6CGE1</accession>
<feature type="compositionally biased region" description="Basic and acidic residues" evidence="13">
    <location>
        <begin position="620"/>
        <end position="634"/>
    </location>
</feature>
<feature type="region of interest" description="Disordered" evidence="13">
    <location>
        <begin position="497"/>
        <end position="536"/>
    </location>
</feature>
<evidence type="ECO:0000256" key="2">
    <source>
        <dbReference type="ARBA" id="ARBA00010304"/>
    </source>
</evidence>
<organism evidence="15 16">
    <name type="scientific">Collybia nuda</name>
    <dbReference type="NCBI Taxonomy" id="64659"/>
    <lineage>
        <taxon>Eukaryota</taxon>
        <taxon>Fungi</taxon>
        <taxon>Dikarya</taxon>
        <taxon>Basidiomycota</taxon>
        <taxon>Agaricomycotina</taxon>
        <taxon>Agaricomycetes</taxon>
        <taxon>Agaricomycetidae</taxon>
        <taxon>Agaricales</taxon>
        <taxon>Tricholomatineae</taxon>
        <taxon>Clitocybaceae</taxon>
        <taxon>Collybia</taxon>
    </lineage>
</organism>
<keyword evidence="4" id="KW-0255">Endonuclease</keyword>
<evidence type="ECO:0000313" key="15">
    <source>
        <dbReference type="EMBL" id="KAF9461155.1"/>
    </source>
</evidence>
<dbReference type="Gene3D" id="3.60.15.10">
    <property type="entry name" value="Ribonuclease Z/Hydroxyacylglutathione hydrolase-like"/>
    <property type="match status" value="1"/>
</dbReference>
<evidence type="ECO:0000256" key="8">
    <source>
        <dbReference type="ARBA" id="ARBA00023172"/>
    </source>
</evidence>
<evidence type="ECO:0000256" key="13">
    <source>
        <dbReference type="SAM" id="MobiDB-lite"/>
    </source>
</evidence>
<dbReference type="Proteomes" id="UP000807353">
    <property type="component" value="Unassembled WGS sequence"/>
</dbReference>
<evidence type="ECO:0000256" key="12">
    <source>
        <dbReference type="ARBA" id="ARBA00042677"/>
    </source>
</evidence>
<feature type="region of interest" description="Disordered" evidence="13">
    <location>
        <begin position="574"/>
        <end position="635"/>
    </location>
</feature>
<evidence type="ECO:0000256" key="9">
    <source>
        <dbReference type="ARBA" id="ARBA00023204"/>
    </source>
</evidence>
<keyword evidence="16" id="KW-1185">Reference proteome</keyword>
<sequence length="901" mass="100528">MPPGTPYNSFVPPYRIRVDNFAESQDGSGQPALHLLSHTHSDHINGLSAQSFGYKVICSQDAKEMLLRHEVFAERELHESELKAEKTRTYSHLKVGPFLRQDGSIDRMGYRDLLKTVPLHTPITEELSDGEHVTITLLDANHCPGAVMFLIEGARGAVLHTGDFRAEPWFLDSLTRNPYLQPYLASRNAFGGYPDTKKPIKPIGKTLDTIYLDTASVLSTLAVPTKNRATTGLIELMKLFPETVYFFINTWTWGYEDILKAVAQEFQCQIHVDRYKFSIYHHISDPFLRAITTKDPSFTRFHACERFHRCEYVAVDKEDGSGDFYSNCTSHMGKRVIYVNPVTMGSESWDLYLRDTKARLIRGEIINNLLVPLSRHSPLPELREFVSLFRPRKVVPNTLEPRFNGLDWLAVNNMFRDCLHQDVSIPEPPPAISLLEELREEVDDEDVALKNLVGDGAVDLAERWADHGKLKKKLGVLQGYLAPAKNAVIDRVLGIGTPSPPKSTSTWDLKGKGKAPAWYVDSEDESDGERSDDERGKTAHQLFAELAGVADQHHEWWIASSLSQSIDSKSHAPILNGVEKPSVPTKTSSPGAAFPGLHHLTPDSSPARVLSRKPSQGTKRRLEYSPRTRPDKRPLIGNVALSSSFHISVPLDHSGSSGQAQPANPPITSISRPPYPHPPSPLLELNNRFFLREVLTPPSTNEPSKFLKRQTTTDIPATDENSSHDGAQPREPIDTRPRNAPQKPQIRKPRSQPPSSPLRSPASRKLQRGSQPLLINSPSKRETKRVSSERLRIAERLAQARPDLVAPSYHMKRAALLAREAGHEAKTDPGGAGSKRDRPCLSVTQTLLSFETVDDDDGGMDWNRSRELADALRADIANGRRPMLPGLICTESQSQESELSM</sequence>
<dbReference type="GO" id="GO:0035312">
    <property type="term" value="F:5'-3' DNA exonuclease activity"/>
    <property type="evidence" value="ECO:0007669"/>
    <property type="project" value="TreeGrafter"/>
</dbReference>
<dbReference type="GO" id="GO:0006310">
    <property type="term" value="P:DNA recombination"/>
    <property type="evidence" value="ECO:0007669"/>
    <property type="project" value="UniProtKB-KW"/>
</dbReference>
<evidence type="ECO:0000256" key="3">
    <source>
        <dbReference type="ARBA" id="ARBA00022722"/>
    </source>
</evidence>
<keyword evidence="10" id="KW-0539">Nucleus</keyword>
<dbReference type="GO" id="GO:0005634">
    <property type="term" value="C:nucleus"/>
    <property type="evidence" value="ECO:0007669"/>
    <property type="project" value="UniProtKB-SubCell"/>
</dbReference>
<gene>
    <name evidence="15" type="ORF">BDZ94DRAFT_1264419</name>
</gene>
<feature type="compositionally biased region" description="Basic and acidic residues" evidence="13">
    <location>
        <begin position="721"/>
        <end position="737"/>
    </location>
</feature>
<keyword evidence="7" id="KW-0269">Exonuclease</keyword>
<dbReference type="AlphaFoldDB" id="A0A9P6CGE1"/>
<comment type="caution">
    <text evidence="15">The sequence shown here is derived from an EMBL/GenBank/DDBJ whole genome shotgun (WGS) entry which is preliminary data.</text>
</comment>
<evidence type="ECO:0000256" key="11">
    <source>
        <dbReference type="ARBA" id="ARBA00039759"/>
    </source>
</evidence>
<feature type="compositionally biased region" description="Polar residues" evidence="13">
    <location>
        <begin position="697"/>
        <end position="715"/>
    </location>
</feature>
<feature type="region of interest" description="Disordered" evidence="13">
    <location>
        <begin position="696"/>
        <end position="788"/>
    </location>
</feature>
<dbReference type="SUPFAM" id="SSF56281">
    <property type="entry name" value="Metallo-hydrolase/oxidoreductase"/>
    <property type="match status" value="1"/>
</dbReference>
<evidence type="ECO:0000256" key="7">
    <source>
        <dbReference type="ARBA" id="ARBA00022839"/>
    </source>
</evidence>
<proteinExistence type="inferred from homology"/>
<name>A0A9P6CGE1_9AGAR</name>
<feature type="domain" description="DNA repair metallo-beta-lactamase" evidence="14">
    <location>
        <begin position="290"/>
        <end position="398"/>
    </location>
</feature>
<feature type="compositionally biased region" description="Polar residues" evidence="13">
    <location>
        <begin position="768"/>
        <end position="778"/>
    </location>
</feature>
<comment type="similarity">
    <text evidence="2">Belongs to the DNA repair metallo-beta-lactamase (DRMBL) family.</text>
</comment>
<dbReference type="GO" id="GO:0036297">
    <property type="term" value="P:interstrand cross-link repair"/>
    <property type="evidence" value="ECO:0007669"/>
    <property type="project" value="TreeGrafter"/>
</dbReference>
<evidence type="ECO:0000259" key="14">
    <source>
        <dbReference type="Pfam" id="PF07522"/>
    </source>
</evidence>
<dbReference type="EMBL" id="MU150288">
    <property type="protein sequence ID" value="KAF9461155.1"/>
    <property type="molecule type" value="Genomic_DNA"/>
</dbReference>
<dbReference type="InterPro" id="IPR011084">
    <property type="entry name" value="DRMBL"/>
</dbReference>
<dbReference type="Pfam" id="PF07522">
    <property type="entry name" value="DRMBL"/>
    <property type="match status" value="1"/>
</dbReference>
<keyword evidence="3" id="KW-0540">Nuclease</keyword>
<dbReference type="GO" id="GO:0003684">
    <property type="term" value="F:damaged DNA binding"/>
    <property type="evidence" value="ECO:0007669"/>
    <property type="project" value="TreeGrafter"/>
</dbReference>
<protein>
    <recommendedName>
        <fullName evidence="11">Protein artemis</fullName>
    </recommendedName>
    <alternativeName>
        <fullName evidence="12">DNA cross-link repair 1C protein</fullName>
    </alternativeName>
</protein>
<evidence type="ECO:0000313" key="16">
    <source>
        <dbReference type="Proteomes" id="UP000807353"/>
    </source>
</evidence>
<dbReference type="PANTHER" id="PTHR23240">
    <property type="entry name" value="DNA CROSS-LINK REPAIR PROTEIN PSO2/SNM1-RELATED"/>
    <property type="match status" value="1"/>
</dbReference>
<dbReference type="GO" id="GO:0004519">
    <property type="term" value="F:endonuclease activity"/>
    <property type="evidence" value="ECO:0007669"/>
    <property type="project" value="UniProtKB-KW"/>
</dbReference>
<dbReference type="OrthoDB" id="5561659at2759"/>
<evidence type="ECO:0000256" key="4">
    <source>
        <dbReference type="ARBA" id="ARBA00022759"/>
    </source>
</evidence>
<reference evidence="15" key="1">
    <citation type="submission" date="2020-11" db="EMBL/GenBank/DDBJ databases">
        <authorList>
            <consortium name="DOE Joint Genome Institute"/>
            <person name="Ahrendt S."/>
            <person name="Riley R."/>
            <person name="Andreopoulos W."/>
            <person name="Labutti K."/>
            <person name="Pangilinan J."/>
            <person name="Ruiz-Duenas F.J."/>
            <person name="Barrasa J.M."/>
            <person name="Sanchez-Garcia M."/>
            <person name="Camarero S."/>
            <person name="Miyauchi S."/>
            <person name="Serrano A."/>
            <person name="Linde D."/>
            <person name="Babiker R."/>
            <person name="Drula E."/>
            <person name="Ayuso-Fernandez I."/>
            <person name="Pacheco R."/>
            <person name="Padilla G."/>
            <person name="Ferreira P."/>
            <person name="Barriuso J."/>
            <person name="Kellner H."/>
            <person name="Castanera R."/>
            <person name="Alfaro M."/>
            <person name="Ramirez L."/>
            <person name="Pisabarro A.G."/>
            <person name="Kuo A."/>
            <person name="Tritt A."/>
            <person name="Lipzen A."/>
            <person name="He G."/>
            <person name="Yan M."/>
            <person name="Ng V."/>
            <person name="Cullen D."/>
            <person name="Martin F."/>
            <person name="Rosso M.-N."/>
            <person name="Henrissat B."/>
            <person name="Hibbett D."/>
            <person name="Martinez A.T."/>
            <person name="Grigoriev I.V."/>
        </authorList>
    </citation>
    <scope>NUCLEOTIDE SEQUENCE</scope>
    <source>
        <strain evidence="15">CBS 247.69</strain>
    </source>
</reference>
<dbReference type="PANTHER" id="PTHR23240:SF8">
    <property type="entry name" value="PROTEIN ARTEMIS"/>
    <property type="match status" value="1"/>
</dbReference>
<evidence type="ECO:0000256" key="6">
    <source>
        <dbReference type="ARBA" id="ARBA00022801"/>
    </source>
</evidence>
<dbReference type="GO" id="GO:0006303">
    <property type="term" value="P:double-strand break repair via nonhomologous end joining"/>
    <property type="evidence" value="ECO:0007669"/>
    <property type="project" value="TreeGrafter"/>
</dbReference>
<feature type="compositionally biased region" description="Polar residues" evidence="13">
    <location>
        <begin position="654"/>
        <end position="671"/>
    </location>
</feature>
<dbReference type="InterPro" id="IPR036866">
    <property type="entry name" value="RibonucZ/Hydroxyglut_hydro"/>
</dbReference>
<comment type="subcellular location">
    <subcellularLocation>
        <location evidence="1">Nucleus</location>
    </subcellularLocation>
</comment>
<evidence type="ECO:0000256" key="5">
    <source>
        <dbReference type="ARBA" id="ARBA00022763"/>
    </source>
</evidence>
<evidence type="ECO:0000256" key="10">
    <source>
        <dbReference type="ARBA" id="ARBA00023242"/>
    </source>
</evidence>
<keyword evidence="9" id="KW-0234">DNA repair</keyword>
<dbReference type="GO" id="GO:0000723">
    <property type="term" value="P:telomere maintenance"/>
    <property type="evidence" value="ECO:0007669"/>
    <property type="project" value="TreeGrafter"/>
</dbReference>